<keyword evidence="2" id="KW-1185">Reference proteome</keyword>
<comment type="caution">
    <text evidence="1">The sequence shown here is derived from an EMBL/GenBank/DDBJ whole genome shotgun (WGS) entry which is preliminary data.</text>
</comment>
<accession>A0ABP9W219</accession>
<dbReference type="Proteomes" id="UP001416858">
    <property type="component" value="Unassembled WGS sequence"/>
</dbReference>
<evidence type="ECO:0000313" key="1">
    <source>
        <dbReference type="EMBL" id="GAA5510560.1"/>
    </source>
</evidence>
<reference evidence="1 2" key="1">
    <citation type="submission" date="2024-02" db="EMBL/GenBank/DDBJ databases">
        <title>Rhodopirellula caenicola NBRC 110016.</title>
        <authorList>
            <person name="Ichikawa N."/>
            <person name="Katano-Makiyama Y."/>
            <person name="Hidaka K."/>
        </authorList>
    </citation>
    <scope>NUCLEOTIDE SEQUENCE [LARGE SCALE GENOMIC DNA]</scope>
    <source>
        <strain evidence="1 2">NBRC 110016</strain>
    </source>
</reference>
<evidence type="ECO:0000313" key="2">
    <source>
        <dbReference type="Proteomes" id="UP001416858"/>
    </source>
</evidence>
<proteinExistence type="predicted"/>
<dbReference type="EMBL" id="BAABRO010000024">
    <property type="protein sequence ID" value="GAA5510560.1"/>
    <property type="molecule type" value="Genomic_DNA"/>
</dbReference>
<sequence length="177" mass="19760">MFLEWQASVLSLLGRLYPPEHTTIRRFDEICRTRGTPHSAFKGARAYFQSAKSDFEGGYLFDVRNLVHAEVFSDELDLGAHYLKNNGKTAAAVVAGVVLETALRKLVTDNALSGSMLNGMNQSLRDANVYSQIVWRQIQAWADIRNAAAHGSPDDFEDKDVTRMIDGIRDFVANHIS</sequence>
<protein>
    <recommendedName>
        <fullName evidence="3">DUF4145 domain-containing protein</fullName>
    </recommendedName>
</protein>
<gene>
    <name evidence="1" type="ORF">Rcae01_06069</name>
</gene>
<name>A0ABP9W219_9BACT</name>
<organism evidence="1 2">
    <name type="scientific">Novipirellula caenicola</name>
    <dbReference type="NCBI Taxonomy" id="1536901"/>
    <lineage>
        <taxon>Bacteria</taxon>
        <taxon>Pseudomonadati</taxon>
        <taxon>Planctomycetota</taxon>
        <taxon>Planctomycetia</taxon>
        <taxon>Pirellulales</taxon>
        <taxon>Pirellulaceae</taxon>
        <taxon>Novipirellula</taxon>
    </lineage>
</organism>
<evidence type="ECO:0008006" key="3">
    <source>
        <dbReference type="Google" id="ProtNLM"/>
    </source>
</evidence>